<dbReference type="GO" id="GO:0003677">
    <property type="term" value="F:DNA binding"/>
    <property type="evidence" value="ECO:0007669"/>
    <property type="project" value="UniProtKB-KW"/>
</dbReference>
<organism evidence="6 7">
    <name type="scientific">Salipaludibacillus keqinensis</name>
    <dbReference type="NCBI Taxonomy" id="2045207"/>
    <lineage>
        <taxon>Bacteria</taxon>
        <taxon>Bacillati</taxon>
        <taxon>Bacillota</taxon>
        <taxon>Bacilli</taxon>
        <taxon>Bacillales</taxon>
        <taxon>Bacillaceae</taxon>
    </lineage>
</organism>
<dbReference type="OrthoDB" id="2077914at2"/>
<dbReference type="GO" id="GO:0016787">
    <property type="term" value="F:hydrolase activity"/>
    <property type="evidence" value="ECO:0007669"/>
    <property type="project" value="InterPro"/>
</dbReference>
<evidence type="ECO:0000259" key="5">
    <source>
        <dbReference type="PROSITE" id="PS51194"/>
    </source>
</evidence>
<evidence type="ECO:0000256" key="3">
    <source>
        <dbReference type="ARBA" id="ARBA00023125"/>
    </source>
</evidence>
<dbReference type="InterPro" id="IPR001650">
    <property type="entry name" value="Helicase_C-like"/>
</dbReference>
<dbReference type="InterPro" id="IPR014001">
    <property type="entry name" value="Helicase_ATP-bd"/>
</dbReference>
<comment type="caution">
    <text evidence="6">The sequence shown here is derived from an EMBL/GenBank/DDBJ whole genome shotgun (WGS) entry which is preliminary data.</text>
</comment>
<dbReference type="SMART" id="SM00490">
    <property type="entry name" value="HELICc"/>
    <property type="match status" value="1"/>
</dbReference>
<dbReference type="Pfam" id="PF00271">
    <property type="entry name" value="Helicase_C"/>
    <property type="match status" value="1"/>
</dbReference>
<dbReference type="GO" id="GO:0006310">
    <property type="term" value="P:DNA recombination"/>
    <property type="evidence" value="ECO:0007669"/>
    <property type="project" value="TreeGrafter"/>
</dbReference>
<protein>
    <submittedName>
        <fullName evidence="6">DNA/RNA helicase</fullName>
    </submittedName>
</protein>
<accession>A0A323TCM4</accession>
<dbReference type="Proteomes" id="UP000248214">
    <property type="component" value="Unassembled WGS sequence"/>
</dbReference>
<dbReference type="InterPro" id="IPR027417">
    <property type="entry name" value="P-loop_NTPase"/>
</dbReference>
<sequence>MRFYSIPKEERPNSKMARLIPEPFVPIDHPHAMNLLVRLTDLPHNQNTFPQVNGTFQETDELRKMMTGRRLLLDEITALIPLQLIQEHVNQGFIQYESAMMTQPKLTCKRCGNQDPFLFGKIQCARCRQSCRYCRACLMMGRVSQCSPLLTWHGDRRPSKKEHILGWEGTLSPAQNKAAEALKEQVSDLYEGHQEFLVWAVCGSGKTEMLYPAIHKALNQGDPVLVATPRTDVVLELLPRMTAAFPNTKVRAYYGGLEPSERYSEAELVIATTHQLLRFYHHFSLVIIDEVDAFPYTYDAKLQYAVKNARTRASLTVYVTATPPNLLIRQAKIGKLPHVRVPRRYHGHDLPVPKLTWAGNWKKRLEKDRLPFALIFWFREQIEKSNQVFLFVPHIQLMPKVVNGIKASCQQVTVEAVHANDPDRREKVSKFREGATRVLVTTTILERGVTVKGVQVAVFGAEDRIFTESALVQIAGRVGRSPDQPDGDVIFFHHGKTKEMIKAVRHIKLMNKEGIR</sequence>
<dbReference type="GO" id="GO:0006302">
    <property type="term" value="P:double-strand break repair"/>
    <property type="evidence" value="ECO:0007669"/>
    <property type="project" value="TreeGrafter"/>
</dbReference>
<proteinExistence type="predicted"/>
<keyword evidence="6" id="KW-0378">Hydrolase</keyword>
<evidence type="ECO:0000313" key="7">
    <source>
        <dbReference type="Proteomes" id="UP000248214"/>
    </source>
</evidence>
<dbReference type="GO" id="GO:0005524">
    <property type="term" value="F:ATP binding"/>
    <property type="evidence" value="ECO:0007669"/>
    <property type="project" value="UniProtKB-KW"/>
</dbReference>
<keyword evidence="6" id="KW-0347">Helicase</keyword>
<dbReference type="SUPFAM" id="SSF52540">
    <property type="entry name" value="P-loop containing nucleoside triphosphate hydrolases"/>
    <property type="match status" value="1"/>
</dbReference>
<dbReference type="EMBL" id="PDOD01000003">
    <property type="protein sequence ID" value="PYZ92779.1"/>
    <property type="molecule type" value="Genomic_DNA"/>
</dbReference>
<evidence type="ECO:0000256" key="1">
    <source>
        <dbReference type="ARBA" id="ARBA00022741"/>
    </source>
</evidence>
<dbReference type="AlphaFoldDB" id="A0A323TCM4"/>
<dbReference type="SMART" id="SM00487">
    <property type="entry name" value="DEXDc"/>
    <property type="match status" value="1"/>
</dbReference>
<reference evidence="6 7" key="1">
    <citation type="submission" date="2017-10" db="EMBL/GenBank/DDBJ databases">
        <title>Bacillus sp. nov., a halophilic bacterium isolated from a Keqin Lake.</title>
        <authorList>
            <person name="Wang H."/>
        </authorList>
    </citation>
    <scope>NUCLEOTIDE SEQUENCE [LARGE SCALE GENOMIC DNA]</scope>
    <source>
        <strain evidence="6 7">KQ-12</strain>
    </source>
</reference>
<feature type="domain" description="Helicase ATP-binding" evidence="4">
    <location>
        <begin position="187"/>
        <end position="341"/>
    </location>
</feature>
<keyword evidence="2" id="KW-0067">ATP-binding</keyword>
<keyword evidence="1" id="KW-0547">Nucleotide-binding</keyword>
<dbReference type="PANTHER" id="PTHR30580:SF1">
    <property type="entry name" value="COMF OPERON PROTEIN 1"/>
    <property type="match status" value="1"/>
</dbReference>
<feature type="domain" description="Helicase C-terminal" evidence="5">
    <location>
        <begin position="369"/>
        <end position="516"/>
    </location>
</feature>
<gene>
    <name evidence="6" type="ORF">CR194_14090</name>
</gene>
<evidence type="ECO:0000259" key="4">
    <source>
        <dbReference type="PROSITE" id="PS51192"/>
    </source>
</evidence>
<dbReference type="PANTHER" id="PTHR30580">
    <property type="entry name" value="PRIMOSOMAL PROTEIN N"/>
    <property type="match status" value="1"/>
</dbReference>
<dbReference type="PROSITE" id="PS51192">
    <property type="entry name" value="HELICASE_ATP_BIND_1"/>
    <property type="match status" value="1"/>
</dbReference>
<dbReference type="PROSITE" id="PS51194">
    <property type="entry name" value="HELICASE_CTER"/>
    <property type="match status" value="1"/>
</dbReference>
<keyword evidence="3" id="KW-0238">DNA-binding</keyword>
<name>A0A323TCM4_9BACI</name>
<evidence type="ECO:0000313" key="6">
    <source>
        <dbReference type="EMBL" id="PYZ92779.1"/>
    </source>
</evidence>
<keyword evidence="7" id="KW-1185">Reference proteome</keyword>
<evidence type="ECO:0000256" key="2">
    <source>
        <dbReference type="ARBA" id="ARBA00022840"/>
    </source>
</evidence>
<dbReference type="RefSeq" id="WP_110610327.1">
    <property type="nucleotide sequence ID" value="NZ_PDOD01000003.1"/>
</dbReference>
<dbReference type="InterPro" id="IPR006935">
    <property type="entry name" value="Helicase/UvrB_N"/>
</dbReference>
<dbReference type="GO" id="GO:0043138">
    <property type="term" value="F:3'-5' DNA helicase activity"/>
    <property type="evidence" value="ECO:0007669"/>
    <property type="project" value="TreeGrafter"/>
</dbReference>
<dbReference type="Gene3D" id="3.40.50.300">
    <property type="entry name" value="P-loop containing nucleotide triphosphate hydrolases"/>
    <property type="match status" value="2"/>
</dbReference>
<dbReference type="GO" id="GO:0006270">
    <property type="term" value="P:DNA replication initiation"/>
    <property type="evidence" value="ECO:0007669"/>
    <property type="project" value="TreeGrafter"/>
</dbReference>
<dbReference type="Pfam" id="PF04851">
    <property type="entry name" value="ResIII"/>
    <property type="match status" value="1"/>
</dbReference>